<dbReference type="PANTHER" id="PTHR10663">
    <property type="entry name" value="GUANYL-NUCLEOTIDE EXCHANGE FACTOR"/>
    <property type="match status" value="1"/>
</dbReference>
<dbReference type="PROSITE" id="PS50003">
    <property type="entry name" value="PH_DOMAIN"/>
    <property type="match status" value="1"/>
</dbReference>
<dbReference type="PROSITE" id="PS50190">
    <property type="entry name" value="SEC7"/>
    <property type="match status" value="1"/>
</dbReference>
<dbReference type="Pfam" id="PF00169">
    <property type="entry name" value="PH"/>
    <property type="match status" value="1"/>
</dbReference>
<feature type="domain" description="PH" evidence="2">
    <location>
        <begin position="251"/>
        <end position="355"/>
    </location>
</feature>
<dbReference type="InterPro" id="IPR023394">
    <property type="entry name" value="Sec7_C_sf"/>
</dbReference>
<dbReference type="GO" id="GO:0032012">
    <property type="term" value="P:regulation of ARF protein signal transduction"/>
    <property type="evidence" value="ECO:0007669"/>
    <property type="project" value="InterPro"/>
</dbReference>
<dbReference type="SMART" id="SM00233">
    <property type="entry name" value="PH"/>
    <property type="match status" value="1"/>
</dbReference>
<organism evidence="4 5">
    <name type="scientific">Spermophilus dauricus</name>
    <name type="common">Daurian ground squirrel</name>
    <dbReference type="NCBI Taxonomy" id="99837"/>
    <lineage>
        <taxon>Eukaryota</taxon>
        <taxon>Metazoa</taxon>
        <taxon>Chordata</taxon>
        <taxon>Craniata</taxon>
        <taxon>Vertebrata</taxon>
        <taxon>Euteleostomi</taxon>
        <taxon>Mammalia</taxon>
        <taxon>Eutheria</taxon>
        <taxon>Euarchontoglires</taxon>
        <taxon>Glires</taxon>
        <taxon>Rodentia</taxon>
        <taxon>Sciuromorpha</taxon>
        <taxon>Sciuridae</taxon>
        <taxon>Xerinae</taxon>
        <taxon>Marmotini</taxon>
        <taxon>Spermophilus</taxon>
    </lineage>
</organism>
<dbReference type="InterPro" id="IPR011993">
    <property type="entry name" value="PH-like_dom_sf"/>
</dbReference>
<name>A0A8C9QVV1_SPEDA</name>
<proteinExistence type="predicted"/>
<evidence type="ECO:0000313" key="4">
    <source>
        <dbReference type="Ensembl" id="ENSSDAP00000026923.1"/>
    </source>
</evidence>
<keyword evidence="5" id="KW-1185">Reference proteome</keyword>
<dbReference type="FunFam" id="1.10.1000.11:FF:000002">
    <property type="entry name" value="Cytohesin 1"/>
    <property type="match status" value="1"/>
</dbReference>
<accession>A0A8C9QVV1</accession>
<evidence type="ECO:0000259" key="2">
    <source>
        <dbReference type="PROSITE" id="PS50003"/>
    </source>
</evidence>
<dbReference type="InterPro" id="IPR001849">
    <property type="entry name" value="PH_domain"/>
</dbReference>
<dbReference type="SUPFAM" id="SSF48425">
    <property type="entry name" value="Sec7 domain"/>
    <property type="match status" value="1"/>
</dbReference>
<dbReference type="SMART" id="SM00222">
    <property type="entry name" value="Sec7"/>
    <property type="match status" value="1"/>
</dbReference>
<feature type="region of interest" description="Disordered" evidence="1">
    <location>
        <begin position="15"/>
        <end position="47"/>
    </location>
</feature>
<dbReference type="InterPro" id="IPR035999">
    <property type="entry name" value="Sec7_dom_sf"/>
</dbReference>
<dbReference type="PANTHER" id="PTHR10663:SF323">
    <property type="entry name" value="CYTOHESIN-4"/>
    <property type="match status" value="1"/>
</dbReference>
<dbReference type="CDD" id="cd00171">
    <property type="entry name" value="Sec7"/>
    <property type="match status" value="1"/>
</dbReference>
<dbReference type="InterPro" id="IPR000904">
    <property type="entry name" value="Sec7_dom"/>
</dbReference>
<evidence type="ECO:0000313" key="5">
    <source>
        <dbReference type="Proteomes" id="UP000694422"/>
    </source>
</evidence>
<reference evidence="4" key="2">
    <citation type="submission" date="2025-09" db="UniProtKB">
        <authorList>
            <consortium name="Ensembl"/>
        </authorList>
    </citation>
    <scope>IDENTIFICATION</scope>
</reference>
<dbReference type="Pfam" id="PF01369">
    <property type="entry name" value="Sec7"/>
    <property type="match status" value="1"/>
</dbReference>
<dbReference type="Gene3D" id="1.10.1000.11">
    <property type="entry name" value="Arf Nucleotide-binding Site Opener,domain 2"/>
    <property type="match status" value="1"/>
</dbReference>
<dbReference type="SUPFAM" id="SSF50729">
    <property type="entry name" value="PH domain-like"/>
    <property type="match status" value="1"/>
</dbReference>
<dbReference type="Ensembl" id="ENSSDAT00000030780.1">
    <property type="protein sequence ID" value="ENSSDAP00000026923.1"/>
    <property type="gene ID" value="ENSSDAG00000024410.1"/>
</dbReference>
<reference evidence="4" key="1">
    <citation type="submission" date="2025-08" db="UniProtKB">
        <authorList>
            <consortium name="Ensembl"/>
        </authorList>
    </citation>
    <scope>IDENTIFICATION</scope>
</reference>
<dbReference type="Gene3D" id="2.30.29.30">
    <property type="entry name" value="Pleckstrin-homology domain (PH domain)/Phosphotyrosine-binding domain (PTB)"/>
    <property type="match status" value="1"/>
</dbReference>
<dbReference type="GO" id="GO:0005085">
    <property type="term" value="F:guanyl-nucleotide exchange factor activity"/>
    <property type="evidence" value="ECO:0007669"/>
    <property type="project" value="InterPro"/>
</dbReference>
<sequence>PDLCAPSPLSLAPCGDSGPLQPPAWGAHKGSSCSEGQPRPQGWPRAWPQAPCCRPASGQGLHTDATCPLQGIQYLTEHKLLSPDVQDIAQFLYKGEGLSKTAIGTYLGERDPTNLQVLQAFVDCHEFAHLNLVQALRQFLWSFRLPGEAQKIDRMMEAFAARYCLCNPGVFQSTDTCYVLSFSIIMLNTGLHNPSVRDRPPFERFVSMNRGINDGSDLPEEQLRNLFDSIKREPFSIPEDDGGDLTHTFFNPDREGWLLKLGGRVKTWKRRWFILTDNCLYYFEFTTVSPPGVRHVQVQPLDLPKTPRGGPGRIKACKTDGEGKVVEGRHGSYRISASSAEERDQWIEAIRASITRVPFYDLVSARKKKIASRK</sequence>
<evidence type="ECO:0000256" key="1">
    <source>
        <dbReference type="SAM" id="MobiDB-lite"/>
    </source>
</evidence>
<evidence type="ECO:0000259" key="3">
    <source>
        <dbReference type="PROSITE" id="PS50190"/>
    </source>
</evidence>
<dbReference type="AlphaFoldDB" id="A0A8C9QVV1"/>
<feature type="domain" description="SEC7" evidence="3">
    <location>
        <begin position="68"/>
        <end position="233"/>
    </location>
</feature>
<dbReference type="Gene3D" id="1.10.220.20">
    <property type="match status" value="1"/>
</dbReference>
<protein>
    <submittedName>
        <fullName evidence="4">Cytohesin 4</fullName>
    </submittedName>
</protein>
<dbReference type="Proteomes" id="UP000694422">
    <property type="component" value="Unplaced"/>
</dbReference>